<sequence length="174" mass="19826">MKHIAIAAFSVSLLFFSATSLAQAEVEITWQDPEKFDDVRSTSESRVKFRERTFKELDEYINELAEDLPKGQKLVMNVTNLDLAGDVLPASFAGLGQSMSDVRVVKPIYIPRMSFSYQLLSSDGTVLQEKEVKLKDMSFSNSHNRFFSSDALRYEKNMIADWFEDEFAKSDANK</sequence>
<reference evidence="3" key="1">
    <citation type="journal article" date="2014" name="Environ. Microbiol.">
        <title>Comparative genomics of the marine bacterial genus Glaciecola reveals the high degree of genomic diversity and genomic characteristic for cold adaptation.</title>
        <authorList>
            <person name="Qin Q.L."/>
            <person name="Xie B.B."/>
            <person name="Yu Y."/>
            <person name="Shu Y.L."/>
            <person name="Rong J.C."/>
            <person name="Zhang Y.J."/>
            <person name="Zhao D.L."/>
            <person name="Chen X.L."/>
            <person name="Zhang X.Y."/>
            <person name="Chen B."/>
            <person name="Zhou B.C."/>
            <person name="Zhang Y.Z."/>
        </authorList>
    </citation>
    <scope>NUCLEOTIDE SEQUENCE [LARGE SCALE GENOMIC DNA]</scope>
    <source>
        <strain evidence="3">ACAM 615</strain>
    </source>
</reference>
<dbReference type="AlphaFoldDB" id="K6YAC8"/>
<accession>K6YAC8</accession>
<evidence type="ECO:0000313" key="2">
    <source>
        <dbReference type="EMBL" id="GAC29704.1"/>
    </source>
</evidence>
<dbReference type="OrthoDB" id="195620at2"/>
<keyword evidence="1" id="KW-0732">Signal</keyword>
<feature type="chain" id="PRO_5003897273" description="DUF3016 domain-containing protein" evidence="1">
    <location>
        <begin position="25"/>
        <end position="174"/>
    </location>
</feature>
<dbReference type="STRING" id="1121922.GCA_000428905_00338"/>
<evidence type="ECO:0008006" key="4">
    <source>
        <dbReference type="Google" id="ProtNLM"/>
    </source>
</evidence>
<protein>
    <recommendedName>
        <fullName evidence="4">DUF3016 domain-containing protein</fullName>
    </recommendedName>
</protein>
<dbReference type="EMBL" id="BAEQ01000050">
    <property type="protein sequence ID" value="GAC29704.1"/>
    <property type="molecule type" value="Genomic_DNA"/>
</dbReference>
<dbReference type="InterPro" id="IPR021557">
    <property type="entry name" value="DUF3016"/>
</dbReference>
<comment type="caution">
    <text evidence="2">The sequence shown here is derived from an EMBL/GenBank/DDBJ whole genome shotgun (WGS) entry which is preliminary data.</text>
</comment>
<proteinExistence type="predicted"/>
<evidence type="ECO:0000256" key="1">
    <source>
        <dbReference type="SAM" id="SignalP"/>
    </source>
</evidence>
<keyword evidence="3" id="KW-1185">Reference proteome</keyword>
<name>K6YAC8_9ALTE</name>
<dbReference type="Pfam" id="PF11454">
    <property type="entry name" value="DUF3016"/>
    <property type="match status" value="1"/>
</dbReference>
<dbReference type="Proteomes" id="UP000006251">
    <property type="component" value="Unassembled WGS sequence"/>
</dbReference>
<feature type="signal peptide" evidence="1">
    <location>
        <begin position="1"/>
        <end position="24"/>
    </location>
</feature>
<gene>
    <name evidence="2" type="ORF">GPAL_2853</name>
</gene>
<dbReference type="RefSeq" id="WP_006012968.1">
    <property type="nucleotide sequence ID" value="NZ_BAEQ01000050.1"/>
</dbReference>
<evidence type="ECO:0000313" key="3">
    <source>
        <dbReference type="Proteomes" id="UP000006251"/>
    </source>
</evidence>
<organism evidence="2 3">
    <name type="scientific">Brumicola pallidula DSM 14239 = ACAM 615</name>
    <dbReference type="NCBI Taxonomy" id="1121922"/>
    <lineage>
        <taxon>Bacteria</taxon>
        <taxon>Pseudomonadati</taxon>
        <taxon>Pseudomonadota</taxon>
        <taxon>Gammaproteobacteria</taxon>
        <taxon>Alteromonadales</taxon>
        <taxon>Alteromonadaceae</taxon>
        <taxon>Brumicola</taxon>
    </lineage>
</organism>